<keyword evidence="1" id="KW-0378">Hydrolase</keyword>
<proteinExistence type="predicted"/>
<organism evidence="1 2">
    <name type="scientific">Vararia minispora EC-137</name>
    <dbReference type="NCBI Taxonomy" id="1314806"/>
    <lineage>
        <taxon>Eukaryota</taxon>
        <taxon>Fungi</taxon>
        <taxon>Dikarya</taxon>
        <taxon>Basidiomycota</taxon>
        <taxon>Agaricomycotina</taxon>
        <taxon>Agaricomycetes</taxon>
        <taxon>Russulales</taxon>
        <taxon>Lachnocladiaceae</taxon>
        <taxon>Vararia</taxon>
    </lineage>
</organism>
<evidence type="ECO:0000313" key="2">
    <source>
        <dbReference type="Proteomes" id="UP000814128"/>
    </source>
</evidence>
<keyword evidence="2" id="KW-1185">Reference proteome</keyword>
<protein>
    <submittedName>
        <fullName evidence="1">Glycoside hydrolase family 13 protein</fullName>
    </submittedName>
</protein>
<dbReference type="EMBL" id="MU273660">
    <property type="protein sequence ID" value="KAI0029708.1"/>
    <property type="molecule type" value="Genomic_DNA"/>
</dbReference>
<gene>
    <name evidence="1" type="ORF">K488DRAFT_80015</name>
</gene>
<comment type="caution">
    <text evidence="1">The sequence shown here is derived from an EMBL/GenBank/DDBJ whole genome shotgun (WGS) entry which is preliminary data.</text>
</comment>
<evidence type="ECO:0000313" key="1">
    <source>
        <dbReference type="EMBL" id="KAI0029708.1"/>
    </source>
</evidence>
<sequence>MSLGPSENTENPTMFQFFTWDSQRSDMSWWQHLAAESPRLAEHGVTQVWIPPANKALNKWDLGEFCQKGTVSTRWGSKDELVEAIRVARENGIDVLLDAVLNHKLGGDRTETFKVVPVDENDRMKEVGPVREIEGWTAFDFPERKGRYSSFRWTQEHFTGLDWDHRASTKGIFRIVGGNHKGWSPSADNELGNYDYLLGIDIDHRHLSVRQDLFHWAKWSLDITGSAGFRMDAIKHYDYKFLLDWVNSRFPFVYRLSFVVAEYWSVNIKRMLKYVYMLKREVAFFDKHLHDNFHNACKQGSQYDLRNILKGSLVDIHPDDAVTFVDNHECQIGQSLESWVDNRFKLQAYAIILLRGRGHPCVFYGDVFTNQECHDPDVSRGVVQLMKARKTNAYGPLTDFFEHENCIGFWRCGDSSHPGCFVVLSNSPTDA</sequence>
<accession>A0ACB8QDC7</accession>
<reference evidence="1" key="1">
    <citation type="submission" date="2021-02" db="EMBL/GenBank/DDBJ databases">
        <authorList>
            <consortium name="DOE Joint Genome Institute"/>
            <person name="Ahrendt S."/>
            <person name="Looney B.P."/>
            <person name="Miyauchi S."/>
            <person name="Morin E."/>
            <person name="Drula E."/>
            <person name="Courty P.E."/>
            <person name="Chicoki N."/>
            <person name="Fauchery L."/>
            <person name="Kohler A."/>
            <person name="Kuo A."/>
            <person name="Labutti K."/>
            <person name="Pangilinan J."/>
            <person name="Lipzen A."/>
            <person name="Riley R."/>
            <person name="Andreopoulos W."/>
            <person name="He G."/>
            <person name="Johnson J."/>
            <person name="Barry K.W."/>
            <person name="Grigoriev I.V."/>
            <person name="Nagy L."/>
            <person name="Hibbett D."/>
            <person name="Henrissat B."/>
            <person name="Matheny P.B."/>
            <person name="Labbe J."/>
            <person name="Martin F."/>
        </authorList>
    </citation>
    <scope>NUCLEOTIDE SEQUENCE</scope>
    <source>
        <strain evidence="1">EC-137</strain>
    </source>
</reference>
<name>A0ACB8QDC7_9AGAM</name>
<dbReference type="Proteomes" id="UP000814128">
    <property type="component" value="Unassembled WGS sequence"/>
</dbReference>
<reference evidence="1" key="2">
    <citation type="journal article" date="2022" name="New Phytol.">
        <title>Evolutionary transition to the ectomycorrhizal habit in the genomes of a hyperdiverse lineage of mushroom-forming fungi.</title>
        <authorList>
            <person name="Looney B."/>
            <person name="Miyauchi S."/>
            <person name="Morin E."/>
            <person name="Drula E."/>
            <person name="Courty P.E."/>
            <person name="Kohler A."/>
            <person name="Kuo A."/>
            <person name="LaButti K."/>
            <person name="Pangilinan J."/>
            <person name="Lipzen A."/>
            <person name="Riley R."/>
            <person name="Andreopoulos W."/>
            <person name="He G."/>
            <person name="Johnson J."/>
            <person name="Nolan M."/>
            <person name="Tritt A."/>
            <person name="Barry K.W."/>
            <person name="Grigoriev I.V."/>
            <person name="Nagy L.G."/>
            <person name="Hibbett D."/>
            <person name="Henrissat B."/>
            <person name="Matheny P.B."/>
            <person name="Labbe J."/>
            <person name="Martin F.M."/>
        </authorList>
    </citation>
    <scope>NUCLEOTIDE SEQUENCE</scope>
    <source>
        <strain evidence="1">EC-137</strain>
    </source>
</reference>